<feature type="transmembrane region" description="Helical" evidence="1">
    <location>
        <begin position="151"/>
        <end position="171"/>
    </location>
</feature>
<dbReference type="EMBL" id="CP147248">
    <property type="protein sequence ID" value="WYJ85332.1"/>
    <property type="molecule type" value="Genomic_DNA"/>
</dbReference>
<evidence type="ECO:0000313" key="3">
    <source>
        <dbReference type="Proteomes" id="UP000195080"/>
    </source>
</evidence>
<reference evidence="3" key="1">
    <citation type="submission" date="2017-05" db="EMBL/GenBank/DDBJ databases">
        <title>The Genome Sequence of EEnterococcus faecalis 9F2_4866.</title>
        <authorList>
            <consortium name="The Broad Institute Genomics Platform"/>
            <consortium name="The Broad Institute Genomic Center for Infectious Diseases"/>
            <person name="Earl A."/>
            <person name="Manson A."/>
            <person name="Schwartman J."/>
            <person name="Gilmore M."/>
            <person name="Abouelleil A."/>
            <person name="Cao P."/>
            <person name="Chapman S."/>
            <person name="Cusick C."/>
            <person name="Shea T."/>
            <person name="Young S."/>
            <person name="Neafsey D."/>
            <person name="Nusbaum C."/>
            <person name="Birren B."/>
        </authorList>
    </citation>
    <scope>NUCLEOTIDE SEQUENCE [LARGE SCALE GENOMIC DNA]</scope>
    <source>
        <strain evidence="3">12C11_DIV0727</strain>
    </source>
</reference>
<gene>
    <name evidence="2" type="ORF">A5866_000408</name>
</gene>
<keyword evidence="3" id="KW-1185">Reference proteome</keyword>
<dbReference type="InterPro" id="IPR009339">
    <property type="entry name" value="DUF998"/>
</dbReference>
<evidence type="ECO:0000313" key="2">
    <source>
        <dbReference type="EMBL" id="WYJ85332.1"/>
    </source>
</evidence>
<feature type="transmembrane region" description="Helical" evidence="1">
    <location>
        <begin position="7"/>
        <end position="30"/>
    </location>
</feature>
<feature type="transmembrane region" description="Helical" evidence="1">
    <location>
        <begin position="125"/>
        <end position="144"/>
    </location>
</feature>
<evidence type="ECO:0000256" key="1">
    <source>
        <dbReference type="SAM" id="Phobius"/>
    </source>
</evidence>
<dbReference type="Pfam" id="PF06197">
    <property type="entry name" value="DUF998"/>
    <property type="match status" value="1"/>
</dbReference>
<organism evidence="2 3">
    <name type="scientific">Candidatus Enterococcus lemimoniae</name>
    <dbReference type="NCBI Taxonomy" id="1834167"/>
    <lineage>
        <taxon>Bacteria</taxon>
        <taxon>Bacillati</taxon>
        <taxon>Bacillota</taxon>
        <taxon>Bacilli</taxon>
        <taxon>Lactobacillales</taxon>
        <taxon>Enterococcaceae</taxon>
        <taxon>Enterococcus</taxon>
    </lineage>
</organism>
<accession>A0ABZ2T6G6</accession>
<dbReference type="RefSeq" id="WP_086444517.1">
    <property type="nucleotide sequence ID" value="NZ_CP147248.1"/>
</dbReference>
<dbReference type="Proteomes" id="UP000195080">
    <property type="component" value="Chromosome"/>
</dbReference>
<feature type="transmembrane region" description="Helical" evidence="1">
    <location>
        <begin position="56"/>
        <end position="73"/>
    </location>
</feature>
<keyword evidence="1" id="KW-0472">Membrane</keyword>
<name>A0ABZ2T6G6_9ENTE</name>
<feature type="transmembrane region" description="Helical" evidence="1">
    <location>
        <begin position="85"/>
        <end position="105"/>
    </location>
</feature>
<protein>
    <recommendedName>
        <fullName evidence="4">DUF998 domain-containing protein</fullName>
    </recommendedName>
</protein>
<feature type="transmembrane region" description="Helical" evidence="1">
    <location>
        <begin position="191"/>
        <end position="208"/>
    </location>
</feature>
<keyword evidence="1" id="KW-0812">Transmembrane</keyword>
<keyword evidence="1" id="KW-1133">Transmembrane helix</keyword>
<sequence>MQFLKRYGFSLMILVIISEVTFPFIFAHFYPNYNQVTLLISDFGEDGSPVKLAFKVWQLIDGCLFLLVIPSFYERFKSTSQTLTIWLSISLAIFSIGDCLVTVLFDRTTNAAQIDIEALIHDYLSGAGFIALLMATFCLIRLYALESSQLFVRKLIFILILSVCFMLLYAAPKIPIINQFHIPYRGLWQRANLFFLYLPFFLVALKNVHLTKKRH</sequence>
<evidence type="ECO:0008006" key="4">
    <source>
        <dbReference type="Google" id="ProtNLM"/>
    </source>
</evidence>
<proteinExistence type="predicted"/>